<dbReference type="GO" id="GO:0005794">
    <property type="term" value="C:Golgi apparatus"/>
    <property type="evidence" value="ECO:0007669"/>
    <property type="project" value="UniProtKB-SubCell"/>
</dbReference>
<keyword evidence="7 8" id="KW-0175">Coiled coil</keyword>
<feature type="compositionally biased region" description="Basic and acidic residues" evidence="9">
    <location>
        <begin position="49"/>
        <end position="58"/>
    </location>
</feature>
<feature type="region of interest" description="Disordered" evidence="9">
    <location>
        <begin position="76"/>
        <end position="105"/>
    </location>
</feature>
<feature type="compositionally biased region" description="Polar residues" evidence="9">
    <location>
        <begin position="7"/>
        <end position="20"/>
    </location>
</feature>
<evidence type="ECO:0000256" key="5">
    <source>
        <dbReference type="ARBA" id="ARBA00022490"/>
    </source>
</evidence>
<protein>
    <recommendedName>
        <fullName evidence="4">RAB6-interacting golgin</fullName>
    </recommendedName>
</protein>
<evidence type="ECO:0000256" key="4">
    <source>
        <dbReference type="ARBA" id="ARBA00014130"/>
    </source>
</evidence>
<dbReference type="PANTHER" id="PTHR21470:SF2">
    <property type="entry name" value="RAB6-INTERACTING GOLGIN"/>
    <property type="match status" value="1"/>
</dbReference>
<keyword evidence="5" id="KW-0963">Cytoplasm</keyword>
<comment type="similarity">
    <text evidence="3">Belongs to the GORAB family.</text>
</comment>
<evidence type="ECO:0000256" key="1">
    <source>
        <dbReference type="ARBA" id="ARBA00004496"/>
    </source>
</evidence>
<comment type="subcellular location">
    <subcellularLocation>
        <location evidence="1">Cytoplasm</location>
    </subcellularLocation>
    <subcellularLocation>
        <location evidence="2">Golgi apparatus</location>
    </subcellularLocation>
</comment>
<name>A0A1L8DWN4_9DIPT</name>
<dbReference type="PANTHER" id="PTHR21470">
    <property type="entry name" value="RAB6-INTERACTING PROTEIN GORAB"/>
    <property type="match status" value="1"/>
</dbReference>
<reference evidence="10" key="1">
    <citation type="submission" date="2016-12" db="EMBL/GenBank/DDBJ databases">
        <title>An insight into the sialome and mialome of the sand fly, Nyssomyia neivai.</title>
        <authorList>
            <person name="Sebastian V."/>
            <person name="Goulart T.M."/>
            <person name="Oliveira W."/>
            <person name="Calvo E."/>
            <person name="Oliveira L.F."/>
            <person name="Pinto M.C."/>
            <person name="Rosselino A.M."/>
            <person name="Ribeiro J.M."/>
        </authorList>
    </citation>
    <scope>NUCLEOTIDE SEQUENCE</scope>
</reference>
<evidence type="ECO:0000313" key="10">
    <source>
        <dbReference type="EMBL" id="JAV10675.1"/>
    </source>
</evidence>
<sequence length="248" mass="28538">MSGKFNGFTQEDINRLTTKGVSRPAERNVHQSRIRKLGEAKQVKSIPNGHEEVHRNESDTTMESTIEMIAQKIHFQPLPDTPENQSSVEVSPEKEDVEPAKPSPFRGISLREFESQRKLMEEHNKQKQEILNKAIEQHSERTAAETKKLQEVKKELSKLDAELATDIAILRKQIEAATIQYTNTEKQYQQIEAMFLKAKMDMYQASEKKELLTEHLCTIIAHKEDRKAKRLTELMEKVGLNLPDNPHS</sequence>
<dbReference type="GO" id="GO:1905515">
    <property type="term" value="P:non-motile cilium assembly"/>
    <property type="evidence" value="ECO:0007669"/>
    <property type="project" value="TreeGrafter"/>
</dbReference>
<dbReference type="AlphaFoldDB" id="A0A1L8DWN4"/>
<proteinExistence type="inferred from homology"/>
<accession>A0A1L8DWN4</accession>
<evidence type="ECO:0000256" key="8">
    <source>
        <dbReference type="SAM" id="Coils"/>
    </source>
</evidence>
<evidence type="ECO:0000256" key="3">
    <source>
        <dbReference type="ARBA" id="ARBA00005599"/>
    </source>
</evidence>
<dbReference type="InterPro" id="IPR007033">
    <property type="entry name" value="GORAB"/>
</dbReference>
<evidence type="ECO:0000256" key="7">
    <source>
        <dbReference type="ARBA" id="ARBA00023054"/>
    </source>
</evidence>
<feature type="coiled-coil region" evidence="8">
    <location>
        <begin position="110"/>
        <end position="194"/>
    </location>
</feature>
<organism evidence="10">
    <name type="scientific">Nyssomyia neivai</name>
    <dbReference type="NCBI Taxonomy" id="330878"/>
    <lineage>
        <taxon>Eukaryota</taxon>
        <taxon>Metazoa</taxon>
        <taxon>Ecdysozoa</taxon>
        <taxon>Arthropoda</taxon>
        <taxon>Hexapoda</taxon>
        <taxon>Insecta</taxon>
        <taxon>Pterygota</taxon>
        <taxon>Neoptera</taxon>
        <taxon>Endopterygota</taxon>
        <taxon>Diptera</taxon>
        <taxon>Nematocera</taxon>
        <taxon>Psychodoidea</taxon>
        <taxon>Psychodidae</taxon>
        <taxon>Nyssomyia</taxon>
    </lineage>
</organism>
<evidence type="ECO:0000256" key="2">
    <source>
        <dbReference type="ARBA" id="ARBA00004555"/>
    </source>
</evidence>
<feature type="region of interest" description="Disordered" evidence="9">
    <location>
        <begin position="1"/>
        <end position="59"/>
    </location>
</feature>
<evidence type="ECO:0000256" key="9">
    <source>
        <dbReference type="SAM" id="MobiDB-lite"/>
    </source>
</evidence>
<evidence type="ECO:0000256" key="6">
    <source>
        <dbReference type="ARBA" id="ARBA00023034"/>
    </source>
</evidence>
<keyword evidence="6" id="KW-0333">Golgi apparatus</keyword>
<dbReference type="EMBL" id="GFDF01003409">
    <property type="protein sequence ID" value="JAV10675.1"/>
    <property type="molecule type" value="Transcribed_RNA"/>
</dbReference>